<dbReference type="InterPro" id="IPR024079">
    <property type="entry name" value="MetalloPept_cat_dom_sf"/>
</dbReference>
<evidence type="ECO:0000259" key="2">
    <source>
        <dbReference type="Pfam" id="PF01847"/>
    </source>
</evidence>
<evidence type="ECO:0000313" key="4">
    <source>
        <dbReference type="Proteomes" id="UP001165080"/>
    </source>
</evidence>
<dbReference type="Gene3D" id="3.40.390.10">
    <property type="entry name" value="Collagenase (Catalytic Domain)"/>
    <property type="match status" value="1"/>
</dbReference>
<evidence type="ECO:0000256" key="1">
    <source>
        <dbReference type="SAM" id="MobiDB-lite"/>
    </source>
</evidence>
<feature type="compositionally biased region" description="Low complexity" evidence="1">
    <location>
        <begin position="339"/>
        <end position="351"/>
    </location>
</feature>
<dbReference type="InterPro" id="IPR024053">
    <property type="entry name" value="VHL_beta_dom"/>
</dbReference>
<comment type="caution">
    <text evidence="3">The sequence shown here is derived from an EMBL/GenBank/DDBJ whole genome shotgun (WGS) entry which is preliminary data.</text>
</comment>
<name>A0A9W6F065_9CHLO</name>
<dbReference type="SUPFAM" id="SSF55486">
    <property type="entry name" value="Metalloproteases ('zincins'), catalytic domain"/>
    <property type="match status" value="1"/>
</dbReference>
<organism evidence="3 4">
    <name type="scientific">Pleodorina starrii</name>
    <dbReference type="NCBI Taxonomy" id="330485"/>
    <lineage>
        <taxon>Eukaryota</taxon>
        <taxon>Viridiplantae</taxon>
        <taxon>Chlorophyta</taxon>
        <taxon>core chlorophytes</taxon>
        <taxon>Chlorophyceae</taxon>
        <taxon>CS clade</taxon>
        <taxon>Chlamydomonadales</taxon>
        <taxon>Volvocaceae</taxon>
        <taxon>Pleodorina</taxon>
    </lineage>
</organism>
<proteinExistence type="predicted"/>
<accession>A0A9W6F065</accession>
<dbReference type="AlphaFoldDB" id="A0A9W6F065"/>
<dbReference type="SUPFAM" id="SSF49468">
    <property type="entry name" value="VHL"/>
    <property type="match status" value="1"/>
</dbReference>
<dbReference type="InterPro" id="IPR037140">
    <property type="entry name" value="VHL_beta_dom_sf"/>
</dbReference>
<gene>
    <name evidence="3" type="primary">PLEST011156</name>
    <name evidence="3" type="ORF">PLESTB_000437300</name>
</gene>
<dbReference type="Gene3D" id="2.60.40.780">
    <property type="entry name" value="von Hippel-Lindau disease tumour suppressor, beta domain"/>
    <property type="match status" value="1"/>
</dbReference>
<feature type="region of interest" description="Disordered" evidence="1">
    <location>
        <begin position="323"/>
        <end position="364"/>
    </location>
</feature>
<dbReference type="GO" id="GO:0008237">
    <property type="term" value="F:metallopeptidase activity"/>
    <property type="evidence" value="ECO:0007669"/>
    <property type="project" value="InterPro"/>
</dbReference>
<dbReference type="EMBL" id="BRXU01000004">
    <property type="protein sequence ID" value="GLC50836.1"/>
    <property type="molecule type" value="Genomic_DNA"/>
</dbReference>
<dbReference type="Proteomes" id="UP001165080">
    <property type="component" value="Unassembled WGS sequence"/>
</dbReference>
<dbReference type="Pfam" id="PF01847">
    <property type="entry name" value="VHL"/>
    <property type="match status" value="1"/>
</dbReference>
<feature type="domain" description="von Hippel-Lindau disease tumour suppressor beta" evidence="2">
    <location>
        <begin position="15"/>
        <end position="68"/>
    </location>
</feature>
<protein>
    <recommendedName>
        <fullName evidence="2">von Hippel-Lindau disease tumour suppressor beta domain-containing protein</fullName>
    </recommendedName>
</protein>
<reference evidence="3 4" key="1">
    <citation type="journal article" date="2023" name="Commun. Biol.">
        <title>Reorganization of the ancestral sex-determining regions during the evolution of trioecy in Pleodorina starrii.</title>
        <authorList>
            <person name="Takahashi K."/>
            <person name="Suzuki S."/>
            <person name="Kawai-Toyooka H."/>
            <person name="Yamamoto K."/>
            <person name="Hamaji T."/>
            <person name="Ootsuki R."/>
            <person name="Yamaguchi H."/>
            <person name="Kawachi M."/>
            <person name="Higashiyama T."/>
            <person name="Nozaki H."/>
        </authorList>
    </citation>
    <scope>NUCLEOTIDE SEQUENCE [LARGE SCALE GENOMIC DNA]</scope>
    <source>
        <strain evidence="3 4">NIES-4479</strain>
    </source>
</reference>
<sequence length="500" mass="53003">MAFRSFHEDGKTEACVLRIVNKSSRRVKALWVGFDGKEQNYLDIDPGHGRPQQTYNTHVWRIRFADTDVLVGEYVGPSAALEVLPDGSLRVSGWTAAAPQPKPEWGQYCRRGEALGIEIWSYECVDRRAVRIAEHLLRRMLSGSPPELLRRLAAGGARLAIIGRSQLTTDMPPHAFLKWSEGGRDTDTTTRGLGGTREAPTTSCGEENLTMEEDKFYPSENILIHEFGHAVMNIGLTTEERAAIKQLYDKAYCSGLYDKASYIMENEEEYWAEGTQAWFDATLRDDVTSGVNTREKLKMRDPGLAAVMTRVYGDGPWRYPHDSPAPFRMRSTSQRRSSDGAASPEAAGAAGQHPSGGAAGADAPPDLAAAAAAAAPTTLSAPDVEESMERARLAASWSGAGGGAGGWLLPGVPGSLSCCLPGCLGGPRRSPRGEGGVGEGEFGATASGRAGSGLCGGCLAGAGAGLRAGAGAAPGCGTALWRAIRGSVRGHSQHATVKMS</sequence>
<evidence type="ECO:0000313" key="3">
    <source>
        <dbReference type="EMBL" id="GLC50836.1"/>
    </source>
</evidence>
<dbReference type="InterPro" id="IPR036208">
    <property type="entry name" value="VHL_sf"/>
</dbReference>
<keyword evidence="4" id="KW-1185">Reference proteome</keyword>